<accession>A0ABW2KX36</accession>
<name>A0ABW2KX36_9PROT</name>
<evidence type="ECO:0000313" key="3">
    <source>
        <dbReference type="Proteomes" id="UP001596456"/>
    </source>
</evidence>
<keyword evidence="3" id="KW-1185">Reference proteome</keyword>
<dbReference type="EMBL" id="JBHTCM010000010">
    <property type="protein sequence ID" value="MFC7334014.1"/>
    <property type="molecule type" value="Genomic_DNA"/>
</dbReference>
<evidence type="ECO:0000259" key="1">
    <source>
        <dbReference type="Pfam" id="PF13229"/>
    </source>
</evidence>
<sequence length="338" mass="35264">MPRLRVLQPGIADDCAPQIQKALDEVAAAGGGEVVLPPGDWPYRGALTVGSGTVLRGSAGTRLLALDPRESAVRLRGRFPAVRDLLLDGRATRRSSAGDAAGFRLLRAEEAELDRVRVTRTAAAGIFVQETVGFRITHSTVHGCLADGFHVTAASRYGQILGCRSYDNGDDLFALVGYASNGAPVEHMVIADNIGRNGAARGITCLGARHVAITGNLIHGSAAAGIYLHQESSYDTFAPSWVVVSGNVLRDVARKASHAGLFVGGGRGAQPLKAGGTLSNAIEQVVLSGNLLDGSGHDGLYVSSRARRVTGSGNVVRNVRQGAVRIDSRESSVEAVAE</sequence>
<reference evidence="3" key="1">
    <citation type="journal article" date="2019" name="Int. J. Syst. Evol. Microbiol.">
        <title>The Global Catalogue of Microorganisms (GCM) 10K type strain sequencing project: providing services to taxonomists for standard genome sequencing and annotation.</title>
        <authorList>
            <consortium name="The Broad Institute Genomics Platform"/>
            <consortium name="The Broad Institute Genome Sequencing Center for Infectious Disease"/>
            <person name="Wu L."/>
            <person name="Ma J."/>
        </authorList>
    </citation>
    <scope>NUCLEOTIDE SEQUENCE [LARGE SCALE GENOMIC DNA]</scope>
    <source>
        <strain evidence="3">CGMCC 1.16275</strain>
    </source>
</reference>
<organism evidence="2 3">
    <name type="scientific">Rhodocista pekingensis</name>
    <dbReference type="NCBI Taxonomy" id="201185"/>
    <lineage>
        <taxon>Bacteria</taxon>
        <taxon>Pseudomonadati</taxon>
        <taxon>Pseudomonadota</taxon>
        <taxon>Alphaproteobacteria</taxon>
        <taxon>Rhodospirillales</taxon>
        <taxon>Azospirillaceae</taxon>
        <taxon>Rhodocista</taxon>
    </lineage>
</organism>
<dbReference type="RefSeq" id="WP_377359476.1">
    <property type="nucleotide sequence ID" value="NZ_JBHTCM010000010.1"/>
</dbReference>
<dbReference type="InterPro" id="IPR011050">
    <property type="entry name" value="Pectin_lyase_fold/virulence"/>
</dbReference>
<dbReference type="InterPro" id="IPR012334">
    <property type="entry name" value="Pectin_lyas_fold"/>
</dbReference>
<protein>
    <submittedName>
        <fullName evidence="2">Right-handed parallel beta-helix repeat-containing protein</fullName>
    </submittedName>
</protein>
<dbReference type="Pfam" id="PF13229">
    <property type="entry name" value="Beta_helix"/>
    <property type="match status" value="1"/>
</dbReference>
<evidence type="ECO:0000313" key="2">
    <source>
        <dbReference type="EMBL" id="MFC7334014.1"/>
    </source>
</evidence>
<dbReference type="SUPFAM" id="SSF51126">
    <property type="entry name" value="Pectin lyase-like"/>
    <property type="match status" value="1"/>
</dbReference>
<gene>
    <name evidence="2" type="ORF">ACFQPS_12650</name>
</gene>
<dbReference type="SMART" id="SM00710">
    <property type="entry name" value="PbH1"/>
    <property type="match status" value="8"/>
</dbReference>
<dbReference type="Proteomes" id="UP001596456">
    <property type="component" value="Unassembled WGS sequence"/>
</dbReference>
<feature type="domain" description="Right handed beta helix" evidence="1">
    <location>
        <begin position="100"/>
        <end position="233"/>
    </location>
</feature>
<dbReference type="InterPro" id="IPR006626">
    <property type="entry name" value="PbH1"/>
</dbReference>
<dbReference type="InterPro" id="IPR039448">
    <property type="entry name" value="Beta_helix"/>
</dbReference>
<dbReference type="Gene3D" id="2.160.20.10">
    <property type="entry name" value="Single-stranded right-handed beta-helix, Pectin lyase-like"/>
    <property type="match status" value="1"/>
</dbReference>
<proteinExistence type="predicted"/>
<comment type="caution">
    <text evidence="2">The sequence shown here is derived from an EMBL/GenBank/DDBJ whole genome shotgun (WGS) entry which is preliminary data.</text>
</comment>